<dbReference type="PANTHER" id="PTHR11751">
    <property type="entry name" value="ALANINE AMINOTRANSFERASE"/>
    <property type="match status" value="1"/>
</dbReference>
<proteinExistence type="predicted"/>
<gene>
    <name evidence="6" type="ORF">C1SCF055_LOCUS6457</name>
</gene>
<sequence>MAQTWNVSNHDWKLMKQNSSLMPHKFTVQDMDNKIRMAKYAVRGAVPARAGELAQQLKAGEKLPFDRLVFCNIGNPHAVGQKPITFYRQVAAAVTDPSLLSAGVTWGRGRSWKDMELGQ</sequence>
<dbReference type="Proteomes" id="UP001152797">
    <property type="component" value="Unassembled WGS sequence"/>
</dbReference>
<keyword evidence="3" id="KW-0032">Aminotransferase</keyword>
<keyword evidence="8" id="KW-1185">Reference proteome</keyword>
<dbReference type="EMBL" id="CAMXCT030000409">
    <property type="protein sequence ID" value="CAL4765716.1"/>
    <property type="molecule type" value="Genomic_DNA"/>
</dbReference>
<evidence type="ECO:0000256" key="2">
    <source>
        <dbReference type="ARBA" id="ARBA00011738"/>
    </source>
</evidence>
<evidence type="ECO:0000256" key="5">
    <source>
        <dbReference type="ARBA" id="ARBA00022898"/>
    </source>
</evidence>
<evidence type="ECO:0000256" key="1">
    <source>
        <dbReference type="ARBA" id="ARBA00001933"/>
    </source>
</evidence>
<keyword evidence="5" id="KW-0663">Pyridoxal phosphate</keyword>
<protein>
    <submittedName>
        <fullName evidence="6">Uncharacterized protein</fullName>
    </submittedName>
</protein>
<reference evidence="6" key="1">
    <citation type="submission" date="2022-10" db="EMBL/GenBank/DDBJ databases">
        <authorList>
            <person name="Chen Y."/>
            <person name="Dougan E. K."/>
            <person name="Chan C."/>
            <person name="Rhodes N."/>
            <person name="Thang M."/>
        </authorList>
    </citation>
    <scope>NUCLEOTIDE SEQUENCE</scope>
</reference>
<dbReference type="Gene3D" id="1.10.287.1970">
    <property type="match status" value="1"/>
</dbReference>
<dbReference type="EMBL" id="CAMXCT020000409">
    <property type="protein sequence ID" value="CAL1131779.1"/>
    <property type="molecule type" value="Genomic_DNA"/>
</dbReference>
<evidence type="ECO:0000313" key="7">
    <source>
        <dbReference type="EMBL" id="CAL4765716.1"/>
    </source>
</evidence>
<evidence type="ECO:0000313" key="6">
    <source>
        <dbReference type="EMBL" id="CAI3978404.1"/>
    </source>
</evidence>
<dbReference type="EMBL" id="CAMXCT010000409">
    <property type="protein sequence ID" value="CAI3978404.1"/>
    <property type="molecule type" value="Genomic_DNA"/>
</dbReference>
<evidence type="ECO:0000256" key="4">
    <source>
        <dbReference type="ARBA" id="ARBA00022679"/>
    </source>
</evidence>
<comment type="cofactor">
    <cofactor evidence="1">
        <name>pyridoxal 5'-phosphate</name>
        <dbReference type="ChEBI" id="CHEBI:597326"/>
    </cofactor>
</comment>
<dbReference type="InterPro" id="IPR045088">
    <property type="entry name" value="ALAT1/2-like"/>
</dbReference>
<name>A0A9P1BS15_9DINO</name>
<comment type="subunit">
    <text evidence="2">Homodimer.</text>
</comment>
<dbReference type="PANTHER" id="PTHR11751:SF29">
    <property type="entry name" value="ALANINE TRANSAMINASE"/>
    <property type="match status" value="1"/>
</dbReference>
<reference evidence="7 8" key="2">
    <citation type="submission" date="2024-05" db="EMBL/GenBank/DDBJ databases">
        <authorList>
            <person name="Chen Y."/>
            <person name="Shah S."/>
            <person name="Dougan E. K."/>
            <person name="Thang M."/>
            <person name="Chan C."/>
        </authorList>
    </citation>
    <scope>NUCLEOTIDE SEQUENCE [LARGE SCALE GENOMIC DNA]</scope>
</reference>
<dbReference type="InterPro" id="IPR015422">
    <property type="entry name" value="PyrdxlP-dep_Trfase_small"/>
</dbReference>
<evidence type="ECO:0000256" key="3">
    <source>
        <dbReference type="ARBA" id="ARBA00022576"/>
    </source>
</evidence>
<dbReference type="Gene3D" id="3.90.1150.10">
    <property type="entry name" value="Aspartate Aminotransferase, domain 1"/>
    <property type="match status" value="1"/>
</dbReference>
<evidence type="ECO:0000313" key="8">
    <source>
        <dbReference type="Proteomes" id="UP001152797"/>
    </source>
</evidence>
<dbReference type="GO" id="GO:0004021">
    <property type="term" value="F:L-alanine:2-oxoglutarate aminotransferase activity"/>
    <property type="evidence" value="ECO:0007669"/>
    <property type="project" value="TreeGrafter"/>
</dbReference>
<organism evidence="6">
    <name type="scientific">Cladocopium goreaui</name>
    <dbReference type="NCBI Taxonomy" id="2562237"/>
    <lineage>
        <taxon>Eukaryota</taxon>
        <taxon>Sar</taxon>
        <taxon>Alveolata</taxon>
        <taxon>Dinophyceae</taxon>
        <taxon>Suessiales</taxon>
        <taxon>Symbiodiniaceae</taxon>
        <taxon>Cladocopium</taxon>
    </lineage>
</organism>
<comment type="caution">
    <text evidence="6">The sequence shown here is derived from an EMBL/GenBank/DDBJ whole genome shotgun (WGS) entry which is preliminary data.</text>
</comment>
<dbReference type="AlphaFoldDB" id="A0A9P1BS15"/>
<accession>A0A9P1BS15</accession>
<keyword evidence="4" id="KW-0808">Transferase</keyword>
<dbReference type="OrthoDB" id="1732682at2759"/>